<sequence>MVLTIHQREVAVRVLAAESSRRSHVVISLSGAHAYGFPSPDSDLDLKAVHMLPAREFLGFPRTPAPAERLEVIDGVEIDYSSNELGGVLLGLIKGNGNYFERFLSRFALSTSPTFEVLRPIVQRALSTRVGRHYFGFATQQRNEWERGGRKSAKKLLYVLRTATTGTHLLRTGELETDLSVLASRYGLGDAVELIEAKKRGEKSELADALAEKWAARIDGVFTRLVEAEKSSVLPVEPTNEAELEAALIALRST</sequence>
<gene>
    <name evidence="1" type="ORF">DI536_19385</name>
</gene>
<proteinExistence type="predicted"/>
<accession>A0A2W5UP99</accession>
<protein>
    <recommendedName>
        <fullName evidence="3">Nucleotidyltransferase</fullName>
    </recommendedName>
</protein>
<name>A0A2W5UP99_9BACT</name>
<reference evidence="1 2" key="1">
    <citation type="submission" date="2017-08" db="EMBL/GenBank/DDBJ databases">
        <title>Infants hospitalized years apart are colonized by the same room-sourced microbial strains.</title>
        <authorList>
            <person name="Brooks B."/>
            <person name="Olm M.R."/>
            <person name="Firek B.A."/>
            <person name="Baker R."/>
            <person name="Thomas B.C."/>
            <person name="Morowitz M.J."/>
            <person name="Banfield J.F."/>
        </authorList>
    </citation>
    <scope>NUCLEOTIDE SEQUENCE [LARGE SCALE GENOMIC DNA]</scope>
    <source>
        <strain evidence="1">S2_003_000_R2_14</strain>
    </source>
</reference>
<dbReference type="Proteomes" id="UP000249061">
    <property type="component" value="Unassembled WGS sequence"/>
</dbReference>
<evidence type="ECO:0008006" key="3">
    <source>
        <dbReference type="Google" id="ProtNLM"/>
    </source>
</evidence>
<dbReference type="PANTHER" id="PTHR34817">
    <property type="entry name" value="NUCLEOTIDYLTRANSFERASE"/>
    <property type="match status" value="1"/>
</dbReference>
<organism evidence="1 2">
    <name type="scientific">Archangium gephyra</name>
    <dbReference type="NCBI Taxonomy" id="48"/>
    <lineage>
        <taxon>Bacteria</taxon>
        <taxon>Pseudomonadati</taxon>
        <taxon>Myxococcota</taxon>
        <taxon>Myxococcia</taxon>
        <taxon>Myxococcales</taxon>
        <taxon>Cystobacterineae</taxon>
        <taxon>Archangiaceae</taxon>
        <taxon>Archangium</taxon>
    </lineage>
</organism>
<dbReference type="InterPro" id="IPR018775">
    <property type="entry name" value="RlaP"/>
</dbReference>
<dbReference type="EMBL" id="QFQP01000016">
    <property type="protein sequence ID" value="PZR10838.1"/>
    <property type="molecule type" value="Genomic_DNA"/>
</dbReference>
<dbReference type="AlphaFoldDB" id="A0A2W5UP99"/>
<comment type="caution">
    <text evidence="1">The sequence shown here is derived from an EMBL/GenBank/DDBJ whole genome shotgun (WGS) entry which is preliminary data.</text>
</comment>
<evidence type="ECO:0000313" key="2">
    <source>
        <dbReference type="Proteomes" id="UP000249061"/>
    </source>
</evidence>
<dbReference type="Pfam" id="PF10127">
    <property type="entry name" value="RlaP"/>
    <property type="match status" value="1"/>
</dbReference>
<evidence type="ECO:0000313" key="1">
    <source>
        <dbReference type="EMBL" id="PZR10838.1"/>
    </source>
</evidence>
<dbReference type="PANTHER" id="PTHR34817:SF1">
    <property type="entry name" value="NUCLEOTIDYLTRANSFERASE"/>
    <property type="match status" value="1"/>
</dbReference>